<dbReference type="PANTHER" id="PTHR46910:SF3">
    <property type="entry name" value="HALOTOLERANCE PROTEIN 9-RELATED"/>
    <property type="match status" value="1"/>
</dbReference>
<reference evidence="7 8" key="1">
    <citation type="submission" date="2024-01" db="EMBL/GenBank/DDBJ databases">
        <title>Comparative genomics of Cryptococcus and Kwoniella reveals pathogenesis evolution and contrasting modes of karyotype evolution via chromosome fusion or intercentromeric recombination.</title>
        <authorList>
            <person name="Coelho M.A."/>
            <person name="David-Palma M."/>
            <person name="Shea T."/>
            <person name="Bowers K."/>
            <person name="McGinley-Smith S."/>
            <person name="Mohammad A.W."/>
            <person name="Gnirke A."/>
            <person name="Yurkov A.M."/>
            <person name="Nowrousian M."/>
            <person name="Sun S."/>
            <person name="Cuomo C.A."/>
            <person name="Heitman J."/>
        </authorList>
    </citation>
    <scope>NUCLEOTIDE SEQUENCE [LARGE SCALE GENOMIC DNA]</scope>
    <source>
        <strain evidence="7 8">CBS 6074</strain>
    </source>
</reference>
<evidence type="ECO:0000256" key="5">
    <source>
        <dbReference type="SAM" id="MobiDB-lite"/>
    </source>
</evidence>
<feature type="region of interest" description="Disordered" evidence="5">
    <location>
        <begin position="268"/>
        <end position="304"/>
    </location>
</feature>
<dbReference type="InterPro" id="IPR050987">
    <property type="entry name" value="AtrR-like"/>
</dbReference>
<feature type="region of interest" description="Disordered" evidence="5">
    <location>
        <begin position="213"/>
        <end position="236"/>
    </location>
</feature>
<dbReference type="Gene3D" id="4.10.240.10">
    <property type="entry name" value="Zn(2)-C6 fungal-type DNA-binding domain"/>
    <property type="match status" value="1"/>
</dbReference>
<name>A0AAX4JP46_9TREE</name>
<proteinExistence type="predicted"/>
<accession>A0AAX4JP46</accession>
<keyword evidence="4" id="KW-0539">Nucleus</keyword>
<dbReference type="RefSeq" id="XP_066073421.1">
    <property type="nucleotide sequence ID" value="XM_066217324.1"/>
</dbReference>
<dbReference type="PROSITE" id="PS50048">
    <property type="entry name" value="ZN2_CY6_FUNGAL_2"/>
    <property type="match status" value="1"/>
</dbReference>
<dbReference type="SMART" id="SM00066">
    <property type="entry name" value="GAL4"/>
    <property type="match status" value="1"/>
</dbReference>
<dbReference type="InterPro" id="IPR036864">
    <property type="entry name" value="Zn2-C6_fun-type_DNA-bd_sf"/>
</dbReference>
<comment type="subcellular location">
    <subcellularLocation>
        <location evidence="1">Nucleus</location>
    </subcellularLocation>
</comment>
<feature type="compositionally biased region" description="Polar residues" evidence="5">
    <location>
        <begin position="213"/>
        <end position="233"/>
    </location>
</feature>
<sequence length="400" mass="43492">MPPTFDGFGSAYPMGLAEGSHSPGRRQRISMACQYCRHRKIRCCGGAPCRNCTRAKRECEYAPVPEEVNRATREKKAIAKAAKAVHHVSPMTTSSPYFTTSDQTVYNVPYVSGPGPIRPSHLGHRRTVSMPNGGVAPWVTPPSAPALASPPMFESPQWMYNGWTSGSISAVTTAQVPLSTHFENTPSSSSVSSFPSVLEETPIHQAYLSGHISQNGVLTNPTPAETSRSSSADSEYPLTMIPPTLPTSWSTSSVPTQTYLRPAIQITPGIPKSSRSRQHDQPQPYLHGTSPLTPATTTGYATPFPTPPLFQHPFAVPVNAPYPPSQMYSQPNHQYPYYSPSPLGQSTSTSPTLAPEMQLPQEKEHLIGLGIGVPEVQPEYYQTPTPTLSSDEYFSPPMHF</sequence>
<feature type="compositionally biased region" description="Polar residues" evidence="5">
    <location>
        <begin position="290"/>
        <end position="300"/>
    </location>
</feature>
<dbReference type="GO" id="GO:0005634">
    <property type="term" value="C:nucleus"/>
    <property type="evidence" value="ECO:0007669"/>
    <property type="project" value="UniProtKB-SubCell"/>
</dbReference>
<protein>
    <recommendedName>
        <fullName evidence="6">Zn(2)-C6 fungal-type domain-containing protein</fullName>
    </recommendedName>
</protein>
<dbReference type="AlphaFoldDB" id="A0AAX4JP46"/>
<evidence type="ECO:0000259" key="6">
    <source>
        <dbReference type="PROSITE" id="PS50048"/>
    </source>
</evidence>
<dbReference type="InterPro" id="IPR001138">
    <property type="entry name" value="Zn2Cys6_DnaBD"/>
</dbReference>
<dbReference type="Proteomes" id="UP001355207">
    <property type="component" value="Chromosome 2"/>
</dbReference>
<dbReference type="GO" id="GO:0008270">
    <property type="term" value="F:zinc ion binding"/>
    <property type="evidence" value="ECO:0007669"/>
    <property type="project" value="InterPro"/>
</dbReference>
<evidence type="ECO:0000256" key="2">
    <source>
        <dbReference type="ARBA" id="ARBA00022723"/>
    </source>
</evidence>
<evidence type="ECO:0000313" key="8">
    <source>
        <dbReference type="Proteomes" id="UP001355207"/>
    </source>
</evidence>
<feature type="domain" description="Zn(2)-C6 fungal-type" evidence="6">
    <location>
        <begin position="32"/>
        <end position="61"/>
    </location>
</feature>
<evidence type="ECO:0000256" key="4">
    <source>
        <dbReference type="ARBA" id="ARBA00023242"/>
    </source>
</evidence>
<evidence type="ECO:0000256" key="1">
    <source>
        <dbReference type="ARBA" id="ARBA00004123"/>
    </source>
</evidence>
<keyword evidence="8" id="KW-1185">Reference proteome</keyword>
<dbReference type="EMBL" id="CP144099">
    <property type="protein sequence ID" value="WWC86658.1"/>
    <property type="molecule type" value="Genomic_DNA"/>
</dbReference>
<gene>
    <name evidence="7" type="ORF">L201_001535</name>
</gene>
<dbReference type="CDD" id="cd00067">
    <property type="entry name" value="GAL4"/>
    <property type="match status" value="1"/>
</dbReference>
<dbReference type="GO" id="GO:0000981">
    <property type="term" value="F:DNA-binding transcription factor activity, RNA polymerase II-specific"/>
    <property type="evidence" value="ECO:0007669"/>
    <property type="project" value="InterPro"/>
</dbReference>
<keyword evidence="3" id="KW-0238">DNA-binding</keyword>
<dbReference type="SUPFAM" id="SSF57701">
    <property type="entry name" value="Zn2/Cys6 DNA-binding domain"/>
    <property type="match status" value="1"/>
</dbReference>
<dbReference type="GeneID" id="91092207"/>
<organism evidence="7 8">
    <name type="scientific">Kwoniella dendrophila CBS 6074</name>
    <dbReference type="NCBI Taxonomy" id="1295534"/>
    <lineage>
        <taxon>Eukaryota</taxon>
        <taxon>Fungi</taxon>
        <taxon>Dikarya</taxon>
        <taxon>Basidiomycota</taxon>
        <taxon>Agaricomycotina</taxon>
        <taxon>Tremellomycetes</taxon>
        <taxon>Tremellales</taxon>
        <taxon>Cryptococcaceae</taxon>
        <taxon>Kwoniella</taxon>
    </lineage>
</organism>
<evidence type="ECO:0000313" key="7">
    <source>
        <dbReference type="EMBL" id="WWC86658.1"/>
    </source>
</evidence>
<dbReference type="GO" id="GO:0003677">
    <property type="term" value="F:DNA binding"/>
    <property type="evidence" value="ECO:0007669"/>
    <property type="project" value="UniProtKB-KW"/>
</dbReference>
<evidence type="ECO:0000256" key="3">
    <source>
        <dbReference type="ARBA" id="ARBA00023125"/>
    </source>
</evidence>
<dbReference type="PANTHER" id="PTHR46910">
    <property type="entry name" value="TRANSCRIPTION FACTOR PDR1"/>
    <property type="match status" value="1"/>
</dbReference>
<dbReference type="Pfam" id="PF00172">
    <property type="entry name" value="Zn_clus"/>
    <property type="match status" value="1"/>
</dbReference>
<keyword evidence="2" id="KW-0479">Metal-binding</keyword>
<dbReference type="PROSITE" id="PS00463">
    <property type="entry name" value="ZN2_CY6_FUNGAL_1"/>
    <property type="match status" value="1"/>
</dbReference>